<reference evidence="1" key="1">
    <citation type="submission" date="2018-02" db="EMBL/GenBank/DDBJ databases">
        <authorList>
            <person name="Cohen D.B."/>
            <person name="Kent A.D."/>
        </authorList>
    </citation>
    <scope>NUCLEOTIDE SEQUENCE</scope>
</reference>
<accession>A0A2N9FJP7</accession>
<evidence type="ECO:0000313" key="1">
    <source>
        <dbReference type="EMBL" id="SPC87119.1"/>
    </source>
</evidence>
<organism evidence="1">
    <name type="scientific">Fagus sylvatica</name>
    <name type="common">Beechnut</name>
    <dbReference type="NCBI Taxonomy" id="28930"/>
    <lineage>
        <taxon>Eukaryota</taxon>
        <taxon>Viridiplantae</taxon>
        <taxon>Streptophyta</taxon>
        <taxon>Embryophyta</taxon>
        <taxon>Tracheophyta</taxon>
        <taxon>Spermatophyta</taxon>
        <taxon>Magnoliopsida</taxon>
        <taxon>eudicotyledons</taxon>
        <taxon>Gunneridae</taxon>
        <taxon>Pentapetalae</taxon>
        <taxon>rosids</taxon>
        <taxon>fabids</taxon>
        <taxon>Fagales</taxon>
        <taxon>Fagaceae</taxon>
        <taxon>Fagus</taxon>
    </lineage>
</organism>
<sequence>MPLDSSSSPSSLQPTLLHLSFNQDHGCFAAGTDHRFQIFNRYTARSSIATSSPSRFGAEGVCVQLRGPQAPPPDRDHREP</sequence>
<dbReference type="AlphaFoldDB" id="A0A2N9FJP7"/>
<name>A0A2N9FJP7_FAGSY</name>
<dbReference type="EMBL" id="OIVN01000895">
    <property type="protein sequence ID" value="SPC87119.1"/>
    <property type="molecule type" value="Genomic_DNA"/>
</dbReference>
<proteinExistence type="predicted"/>
<gene>
    <name evidence="1" type="ORF">FSB_LOCUS15001</name>
</gene>
<protein>
    <submittedName>
        <fullName evidence="1">Uncharacterized protein</fullName>
    </submittedName>
</protein>